<accession>D8R2Q2</accession>
<dbReference type="FunFam" id="3.30.200.20:FF:000537">
    <property type="entry name" value="Non-specific serine/threonine protein kinase"/>
    <property type="match status" value="1"/>
</dbReference>
<evidence type="ECO:0000256" key="6">
    <source>
        <dbReference type="ARBA" id="ARBA00022840"/>
    </source>
</evidence>
<reference evidence="11 12" key="1">
    <citation type="journal article" date="2011" name="Science">
        <title>The Selaginella genome identifies genetic changes associated with the evolution of vascular plants.</title>
        <authorList>
            <person name="Banks J.A."/>
            <person name="Nishiyama T."/>
            <person name="Hasebe M."/>
            <person name="Bowman J.L."/>
            <person name="Gribskov M."/>
            <person name="dePamphilis C."/>
            <person name="Albert V.A."/>
            <person name="Aono N."/>
            <person name="Aoyama T."/>
            <person name="Ambrose B.A."/>
            <person name="Ashton N.W."/>
            <person name="Axtell M.J."/>
            <person name="Barker E."/>
            <person name="Barker M.S."/>
            <person name="Bennetzen J.L."/>
            <person name="Bonawitz N.D."/>
            <person name="Chapple C."/>
            <person name="Cheng C."/>
            <person name="Correa L.G."/>
            <person name="Dacre M."/>
            <person name="DeBarry J."/>
            <person name="Dreyer I."/>
            <person name="Elias M."/>
            <person name="Engstrom E.M."/>
            <person name="Estelle M."/>
            <person name="Feng L."/>
            <person name="Finet C."/>
            <person name="Floyd S.K."/>
            <person name="Frommer W.B."/>
            <person name="Fujita T."/>
            <person name="Gramzow L."/>
            <person name="Gutensohn M."/>
            <person name="Harholt J."/>
            <person name="Hattori M."/>
            <person name="Heyl A."/>
            <person name="Hirai T."/>
            <person name="Hiwatashi Y."/>
            <person name="Ishikawa M."/>
            <person name="Iwata M."/>
            <person name="Karol K.G."/>
            <person name="Koehler B."/>
            <person name="Kolukisaoglu U."/>
            <person name="Kubo M."/>
            <person name="Kurata T."/>
            <person name="Lalonde S."/>
            <person name="Li K."/>
            <person name="Li Y."/>
            <person name="Litt A."/>
            <person name="Lyons E."/>
            <person name="Manning G."/>
            <person name="Maruyama T."/>
            <person name="Michael T.P."/>
            <person name="Mikami K."/>
            <person name="Miyazaki S."/>
            <person name="Morinaga S."/>
            <person name="Murata T."/>
            <person name="Mueller-Roeber B."/>
            <person name="Nelson D.R."/>
            <person name="Obara M."/>
            <person name="Oguri Y."/>
            <person name="Olmstead R.G."/>
            <person name="Onodera N."/>
            <person name="Petersen B.L."/>
            <person name="Pils B."/>
            <person name="Prigge M."/>
            <person name="Rensing S.A."/>
            <person name="Riano-Pachon D.M."/>
            <person name="Roberts A.W."/>
            <person name="Sato Y."/>
            <person name="Scheller H.V."/>
            <person name="Schulz B."/>
            <person name="Schulz C."/>
            <person name="Shakirov E.V."/>
            <person name="Shibagaki N."/>
            <person name="Shinohara N."/>
            <person name="Shippen D.E."/>
            <person name="Soerensen I."/>
            <person name="Sotooka R."/>
            <person name="Sugimoto N."/>
            <person name="Sugita M."/>
            <person name="Sumikawa N."/>
            <person name="Tanurdzic M."/>
            <person name="Theissen G."/>
            <person name="Ulvskov P."/>
            <person name="Wakazuki S."/>
            <person name="Weng J.K."/>
            <person name="Willats W.W."/>
            <person name="Wipf D."/>
            <person name="Wolf P.G."/>
            <person name="Yang L."/>
            <person name="Zimmer A.D."/>
            <person name="Zhu Q."/>
            <person name="Mitros T."/>
            <person name="Hellsten U."/>
            <person name="Loque D."/>
            <person name="Otillar R."/>
            <person name="Salamov A."/>
            <person name="Schmutz J."/>
            <person name="Shapiro H."/>
            <person name="Lindquist E."/>
            <person name="Lucas S."/>
            <person name="Rokhsar D."/>
            <person name="Grigoriev I.V."/>
        </authorList>
    </citation>
    <scope>NUCLEOTIDE SEQUENCE [LARGE SCALE GENOMIC DNA]</scope>
</reference>
<keyword evidence="12" id="KW-1185">Reference proteome</keyword>
<dbReference type="InterPro" id="IPR000719">
    <property type="entry name" value="Prot_kinase_dom"/>
</dbReference>
<dbReference type="CDD" id="cd05123">
    <property type="entry name" value="STKc_AGC"/>
    <property type="match status" value="1"/>
</dbReference>
<dbReference type="PROSITE" id="PS50011">
    <property type="entry name" value="PROTEIN_KINASE_DOM"/>
    <property type="match status" value="1"/>
</dbReference>
<dbReference type="STRING" id="88036.D8R2Q2"/>
<protein>
    <recommendedName>
        <fullName evidence="13">Protein kinase domain-containing protein</fullName>
    </recommendedName>
</protein>
<dbReference type="InterPro" id="IPR045270">
    <property type="entry name" value="STKc_AGC"/>
</dbReference>
<dbReference type="SMART" id="SM00133">
    <property type="entry name" value="S_TK_X"/>
    <property type="match status" value="1"/>
</dbReference>
<dbReference type="FunFam" id="1.10.510.10:FF:000008">
    <property type="entry name" value="Non-specific serine/threonine protein kinase"/>
    <property type="match status" value="1"/>
</dbReference>
<dbReference type="EMBL" id="GL377570">
    <property type="protein sequence ID" value="EFJ33766.1"/>
    <property type="molecule type" value="Genomic_DNA"/>
</dbReference>
<gene>
    <name evidence="11" type="ORF">SELMODRAFT_83225</name>
</gene>
<dbReference type="GO" id="GO:0005634">
    <property type="term" value="C:nucleus"/>
    <property type="evidence" value="ECO:0000318"/>
    <property type="project" value="GO_Central"/>
</dbReference>
<dbReference type="Proteomes" id="UP000001514">
    <property type="component" value="Unassembled WGS sequence"/>
</dbReference>
<evidence type="ECO:0000256" key="4">
    <source>
        <dbReference type="ARBA" id="ARBA00022741"/>
    </source>
</evidence>
<evidence type="ECO:0000256" key="8">
    <source>
        <dbReference type="RuleBase" id="RU000304"/>
    </source>
</evidence>
<dbReference type="PANTHER" id="PTHR24351">
    <property type="entry name" value="RIBOSOMAL PROTEIN S6 KINASE"/>
    <property type="match status" value="1"/>
</dbReference>
<dbReference type="SUPFAM" id="SSF56112">
    <property type="entry name" value="Protein kinase-like (PK-like)"/>
    <property type="match status" value="1"/>
</dbReference>
<feature type="domain" description="AGC-kinase C-terminal" evidence="10">
    <location>
        <begin position="265"/>
        <end position="317"/>
    </location>
</feature>
<name>D8R2Q2_SELML</name>
<evidence type="ECO:0000259" key="9">
    <source>
        <dbReference type="PROSITE" id="PS50011"/>
    </source>
</evidence>
<keyword evidence="3" id="KW-0808">Transferase</keyword>
<dbReference type="InParanoid" id="D8R2Q2"/>
<dbReference type="SMART" id="SM00220">
    <property type="entry name" value="S_TKc"/>
    <property type="match status" value="1"/>
</dbReference>
<feature type="domain" description="Protein kinase" evidence="9">
    <location>
        <begin position="7"/>
        <end position="264"/>
    </location>
</feature>
<keyword evidence="6 7" id="KW-0067">ATP-binding</keyword>
<dbReference type="KEGG" id="smo:SELMODRAFT_83225"/>
<dbReference type="InterPro" id="IPR011009">
    <property type="entry name" value="Kinase-like_dom_sf"/>
</dbReference>
<evidence type="ECO:0000256" key="1">
    <source>
        <dbReference type="ARBA" id="ARBA00022527"/>
    </source>
</evidence>
<dbReference type="PROSITE" id="PS00107">
    <property type="entry name" value="PROTEIN_KINASE_ATP"/>
    <property type="match status" value="1"/>
</dbReference>
<dbReference type="AlphaFoldDB" id="D8R2Q2"/>
<dbReference type="GO" id="GO:0005737">
    <property type="term" value="C:cytoplasm"/>
    <property type="evidence" value="ECO:0000318"/>
    <property type="project" value="GO_Central"/>
</dbReference>
<dbReference type="OMA" id="VIERMFH"/>
<keyword evidence="4 7" id="KW-0547">Nucleotide-binding</keyword>
<evidence type="ECO:0000259" key="10">
    <source>
        <dbReference type="PROSITE" id="PS51285"/>
    </source>
</evidence>
<evidence type="ECO:0008006" key="13">
    <source>
        <dbReference type="Google" id="ProtNLM"/>
    </source>
</evidence>
<dbReference type="Gene3D" id="1.10.510.10">
    <property type="entry name" value="Transferase(Phosphotransferase) domain 1"/>
    <property type="match status" value="1"/>
</dbReference>
<keyword evidence="2" id="KW-0597">Phosphoprotein</keyword>
<keyword evidence="1 8" id="KW-0723">Serine/threonine-protein kinase</keyword>
<evidence type="ECO:0000256" key="2">
    <source>
        <dbReference type="ARBA" id="ARBA00022553"/>
    </source>
</evidence>
<dbReference type="PROSITE" id="PS00108">
    <property type="entry name" value="PROTEIN_KINASE_ST"/>
    <property type="match status" value="1"/>
</dbReference>
<dbReference type="InterPro" id="IPR000961">
    <property type="entry name" value="AGC-kinase_C"/>
</dbReference>
<dbReference type="InterPro" id="IPR008271">
    <property type="entry name" value="Ser/Thr_kinase_AS"/>
</dbReference>
<dbReference type="Gene3D" id="3.30.200.20">
    <property type="entry name" value="Phosphorylase Kinase, domain 1"/>
    <property type="match status" value="1"/>
</dbReference>
<evidence type="ECO:0000313" key="11">
    <source>
        <dbReference type="EMBL" id="EFJ33766.1"/>
    </source>
</evidence>
<dbReference type="eggNOG" id="KOG0598">
    <property type="taxonomic scope" value="Eukaryota"/>
</dbReference>
<dbReference type="GO" id="GO:0004674">
    <property type="term" value="F:protein serine/threonine kinase activity"/>
    <property type="evidence" value="ECO:0000318"/>
    <property type="project" value="GO_Central"/>
</dbReference>
<evidence type="ECO:0000256" key="3">
    <source>
        <dbReference type="ARBA" id="ARBA00022679"/>
    </source>
</evidence>
<feature type="non-terminal residue" evidence="11">
    <location>
        <position position="1"/>
    </location>
</feature>
<evidence type="ECO:0000256" key="5">
    <source>
        <dbReference type="ARBA" id="ARBA00022777"/>
    </source>
</evidence>
<dbReference type="HOGENOM" id="CLU_000288_63_5_1"/>
<feature type="binding site" evidence="7">
    <location>
        <position position="36"/>
    </location>
    <ligand>
        <name>ATP</name>
        <dbReference type="ChEBI" id="CHEBI:30616"/>
    </ligand>
</feature>
<comment type="similarity">
    <text evidence="8">Belongs to the protein kinase superfamily.</text>
</comment>
<dbReference type="Pfam" id="PF00069">
    <property type="entry name" value="Pkinase"/>
    <property type="match status" value="1"/>
</dbReference>
<evidence type="ECO:0000256" key="7">
    <source>
        <dbReference type="PROSITE-ProRule" id="PRU10141"/>
    </source>
</evidence>
<dbReference type="OrthoDB" id="1930859at2759"/>
<proteinExistence type="inferred from homology"/>
<sequence length="317" mass="36230">EVSPQSFKFLKVLGKGAFGKVYLVKKHTTDEILAMKVLDKKDLVDGKALEHTRTERHILEAVQHPFIVSLRYAFQTEEKFYMVMEFLSGGELFYHLKVASRFKEDRSRFYASEITLAIGHLHGLGIVYRDLKAENVLLDAEGHVKLTDFGLAKKAILDNKSASTFCGTPEYIAPEILCNSGHGRAADWWSLGTLLYEMLCGLPPFYHKNVNIMYDRILNAKLTFPAFLTPVARDLLSKLLVRNPEKRLGAGQRDYEEIIEHQFFASVNWTSMLQKKIRPPFVPQVKGGDDVGNFDVVFTCEQITTTVWYADQFIRER</sequence>
<evidence type="ECO:0000313" key="12">
    <source>
        <dbReference type="Proteomes" id="UP000001514"/>
    </source>
</evidence>
<dbReference type="GO" id="GO:0005524">
    <property type="term" value="F:ATP binding"/>
    <property type="evidence" value="ECO:0007669"/>
    <property type="project" value="UniProtKB-UniRule"/>
</dbReference>
<keyword evidence="5" id="KW-0418">Kinase</keyword>
<organism evidence="12">
    <name type="scientific">Selaginella moellendorffii</name>
    <name type="common">Spikemoss</name>
    <dbReference type="NCBI Taxonomy" id="88036"/>
    <lineage>
        <taxon>Eukaryota</taxon>
        <taxon>Viridiplantae</taxon>
        <taxon>Streptophyta</taxon>
        <taxon>Embryophyta</taxon>
        <taxon>Tracheophyta</taxon>
        <taxon>Lycopodiopsida</taxon>
        <taxon>Selaginellales</taxon>
        <taxon>Selaginellaceae</taxon>
        <taxon>Selaginella</taxon>
    </lineage>
</organism>
<dbReference type="PROSITE" id="PS51285">
    <property type="entry name" value="AGC_KINASE_CTER"/>
    <property type="match status" value="1"/>
</dbReference>
<dbReference type="InterPro" id="IPR017441">
    <property type="entry name" value="Protein_kinase_ATP_BS"/>
</dbReference>
<dbReference type="Gramene" id="EFJ33766">
    <property type="protein sequence ID" value="EFJ33766"/>
    <property type="gene ID" value="SELMODRAFT_83225"/>
</dbReference>